<organism evidence="2 3">
    <name type="scientific">Microbacterium salsuginis</name>
    <dbReference type="NCBI Taxonomy" id="2722803"/>
    <lineage>
        <taxon>Bacteria</taxon>
        <taxon>Bacillati</taxon>
        <taxon>Actinomycetota</taxon>
        <taxon>Actinomycetes</taxon>
        <taxon>Micrococcales</taxon>
        <taxon>Microbacteriaceae</taxon>
        <taxon>Microbacterium</taxon>
    </lineage>
</organism>
<sequence length="52" mass="5455">MDTDRDPRHQGDDENDTLAGGDFTDELTDGQAEADDESGSTGGAAERRAQGT</sequence>
<comment type="caution">
    <text evidence="2">The sequence shown here is derived from an EMBL/GenBank/DDBJ whole genome shotgun (WGS) entry which is preliminary data.</text>
</comment>
<proteinExistence type="predicted"/>
<evidence type="ECO:0000313" key="3">
    <source>
        <dbReference type="Proteomes" id="UP001429745"/>
    </source>
</evidence>
<feature type="compositionally biased region" description="Acidic residues" evidence="1">
    <location>
        <begin position="23"/>
        <end position="38"/>
    </location>
</feature>
<dbReference type="Proteomes" id="UP001429745">
    <property type="component" value="Unassembled WGS sequence"/>
</dbReference>
<feature type="region of interest" description="Disordered" evidence="1">
    <location>
        <begin position="1"/>
        <end position="52"/>
    </location>
</feature>
<name>A0ABX1K9K6_9MICO</name>
<reference evidence="2 3" key="1">
    <citation type="submission" date="2020-04" db="EMBL/GenBank/DDBJ databases">
        <title>CFH 90308 Microbacterium sp.</title>
        <authorList>
            <person name="Nie G."/>
            <person name="Ming H."/>
            <person name="Xia T."/>
        </authorList>
    </citation>
    <scope>NUCLEOTIDE SEQUENCE [LARGE SCALE GENOMIC DNA]</scope>
    <source>
        <strain evidence="2 3">CFH 90308</strain>
    </source>
</reference>
<accession>A0ABX1K9K6</accession>
<dbReference type="EMBL" id="JABACI010000001">
    <property type="protein sequence ID" value="NLP82815.1"/>
    <property type="molecule type" value="Genomic_DNA"/>
</dbReference>
<keyword evidence="3" id="KW-1185">Reference proteome</keyword>
<evidence type="ECO:0000256" key="1">
    <source>
        <dbReference type="SAM" id="MobiDB-lite"/>
    </source>
</evidence>
<evidence type="ECO:0000313" key="2">
    <source>
        <dbReference type="EMBL" id="NLP82815.1"/>
    </source>
</evidence>
<gene>
    <name evidence="2" type="ORF">HF576_03055</name>
</gene>
<feature type="compositionally biased region" description="Basic and acidic residues" evidence="1">
    <location>
        <begin position="1"/>
        <end position="12"/>
    </location>
</feature>
<dbReference type="RefSeq" id="WP_168911290.1">
    <property type="nucleotide sequence ID" value="NZ_JABACI010000001.1"/>
</dbReference>
<protein>
    <submittedName>
        <fullName evidence="2">Uncharacterized protein</fullName>
    </submittedName>
</protein>